<evidence type="ECO:0000313" key="3">
    <source>
        <dbReference type="EMBL" id="MFM1723030.1"/>
    </source>
</evidence>
<feature type="signal peptide" evidence="2">
    <location>
        <begin position="1"/>
        <end position="28"/>
    </location>
</feature>
<dbReference type="Proteomes" id="UP001629745">
    <property type="component" value="Unassembled WGS sequence"/>
</dbReference>
<feature type="chain" id="PRO_5046363613" description="Secreted protein" evidence="2">
    <location>
        <begin position="29"/>
        <end position="104"/>
    </location>
</feature>
<sequence length="104" mass="9814">MEIGGRGLLAGRAAAPVCAALAGMLAFAMPASGEPVGVPGTPTEEVSTAEAEDCTATGSASSGSLSTGLGSEWSTPVSSAAFGLSCSGSAVLLDLGSFGAFVGS</sequence>
<organism evidence="3 4">
    <name type="scientific">Rhodococcus parequi</name>
    <dbReference type="NCBI Taxonomy" id="3137122"/>
    <lineage>
        <taxon>Bacteria</taxon>
        <taxon>Bacillati</taxon>
        <taxon>Actinomycetota</taxon>
        <taxon>Actinomycetes</taxon>
        <taxon>Mycobacteriales</taxon>
        <taxon>Nocardiaceae</taxon>
        <taxon>Rhodococcus</taxon>
    </lineage>
</organism>
<comment type="caution">
    <text evidence="3">The sequence shown here is derived from an EMBL/GenBank/DDBJ whole genome shotgun (WGS) entry which is preliminary data.</text>
</comment>
<dbReference type="EMBL" id="JBDLNV010000002">
    <property type="protein sequence ID" value="MFM1723030.1"/>
    <property type="molecule type" value="Genomic_DNA"/>
</dbReference>
<keyword evidence="2" id="KW-0732">Signal</keyword>
<evidence type="ECO:0008006" key="5">
    <source>
        <dbReference type="Google" id="ProtNLM"/>
    </source>
</evidence>
<evidence type="ECO:0000313" key="4">
    <source>
        <dbReference type="Proteomes" id="UP001629745"/>
    </source>
</evidence>
<evidence type="ECO:0000256" key="2">
    <source>
        <dbReference type="SAM" id="SignalP"/>
    </source>
</evidence>
<proteinExistence type="predicted"/>
<accession>A0ABW9FE45</accession>
<name>A0ABW9FE45_9NOCA</name>
<evidence type="ECO:0000256" key="1">
    <source>
        <dbReference type="SAM" id="MobiDB-lite"/>
    </source>
</evidence>
<feature type="region of interest" description="Disordered" evidence="1">
    <location>
        <begin position="33"/>
        <end position="71"/>
    </location>
</feature>
<feature type="compositionally biased region" description="Low complexity" evidence="1">
    <location>
        <begin position="55"/>
        <end position="71"/>
    </location>
</feature>
<protein>
    <recommendedName>
        <fullName evidence="5">Secreted protein</fullName>
    </recommendedName>
</protein>
<gene>
    <name evidence="3" type="ORF">ABEU20_001591</name>
</gene>
<reference evidence="3 4" key="1">
    <citation type="submission" date="2023-11" db="EMBL/GenBank/DDBJ databases">
        <authorList>
            <person name="Val-Calvo J."/>
            <person name="Scortti M."/>
            <person name="Vazquez-Boland J."/>
        </authorList>
    </citation>
    <scope>NUCLEOTIDE SEQUENCE [LARGE SCALE GENOMIC DNA]</scope>
    <source>
        <strain evidence="3 4">PAM 2766</strain>
    </source>
</reference>
<dbReference type="RefSeq" id="WP_420163597.1">
    <property type="nucleotide sequence ID" value="NZ_JBDLNV010000002.1"/>
</dbReference>
<keyword evidence="4" id="KW-1185">Reference proteome</keyword>